<evidence type="ECO:0000313" key="7">
    <source>
        <dbReference type="Proteomes" id="UP000306196"/>
    </source>
</evidence>
<dbReference type="GO" id="GO:0030313">
    <property type="term" value="C:cell envelope"/>
    <property type="evidence" value="ECO:0007669"/>
    <property type="project" value="UniProtKB-SubCell"/>
</dbReference>
<dbReference type="Proteomes" id="UP000306196">
    <property type="component" value="Unassembled WGS sequence"/>
</dbReference>
<organism evidence="6 7">
    <name type="scientific">Phragmitibacter flavus</name>
    <dbReference type="NCBI Taxonomy" id="2576071"/>
    <lineage>
        <taxon>Bacteria</taxon>
        <taxon>Pseudomonadati</taxon>
        <taxon>Verrucomicrobiota</taxon>
        <taxon>Verrucomicrobiia</taxon>
        <taxon>Verrucomicrobiales</taxon>
        <taxon>Verrucomicrobiaceae</taxon>
        <taxon>Phragmitibacter</taxon>
    </lineage>
</organism>
<dbReference type="OrthoDB" id="9809068at2"/>
<dbReference type="InterPro" id="IPR058636">
    <property type="entry name" value="Beta-barrel_YknX"/>
</dbReference>
<comment type="subcellular location">
    <subcellularLocation>
        <location evidence="1">Cell envelope</location>
    </subcellularLocation>
</comment>
<feature type="coiled-coil region" evidence="3">
    <location>
        <begin position="325"/>
        <end position="352"/>
    </location>
</feature>
<feature type="domain" description="YknX-like beta-barrel" evidence="5">
    <location>
        <begin position="427"/>
        <end position="504"/>
    </location>
</feature>
<evidence type="ECO:0000313" key="6">
    <source>
        <dbReference type="EMBL" id="TLD68883.1"/>
    </source>
</evidence>
<gene>
    <name evidence="6" type="ORF">FEM03_20645</name>
</gene>
<name>A0A5R8K997_9BACT</name>
<dbReference type="Pfam" id="PF25990">
    <property type="entry name" value="Beta-barrel_YknX"/>
    <property type="match status" value="1"/>
</dbReference>
<dbReference type="Gene3D" id="2.40.420.20">
    <property type="match status" value="1"/>
</dbReference>
<feature type="compositionally biased region" description="Basic and acidic residues" evidence="4">
    <location>
        <begin position="598"/>
        <end position="608"/>
    </location>
</feature>
<evidence type="ECO:0000256" key="1">
    <source>
        <dbReference type="ARBA" id="ARBA00004196"/>
    </source>
</evidence>
<evidence type="ECO:0000259" key="5">
    <source>
        <dbReference type="Pfam" id="PF25990"/>
    </source>
</evidence>
<feature type="region of interest" description="Disordered" evidence="4">
    <location>
        <begin position="199"/>
        <end position="229"/>
    </location>
</feature>
<dbReference type="RefSeq" id="WP_138088201.1">
    <property type="nucleotide sequence ID" value="NZ_VAUV01000018.1"/>
</dbReference>
<sequence>MPRPPRKKILGLLGILTAISLLAWFITGRGSDASNSLPTIPVQQGTIQINVLQGGEIRALSNHEVKCEIELPTKILSLIPEGYQITEEDVKNGKVLIELDSADLKERIINHEIEFQTTVSAYIEADEQRAIQTSDNQSLARAAEQSIRFALMDFERYMGKIVASQVLKARQLPSAEPELDAWIGTLNAYKPQISSLPTLQQDPLAEPDPKAQTDAAPTPAPATEPETSRINFITYLENDQLGDGEAKQTLRQLSNDLLLKESEFSIAKQNIEASERLAEKKFITKTTLETDQVNHEKSRLAFQTGGTTLDLFKTYEFPKQAELYLSAYEEALKNLQRTLRSNRSRMAQVESKFQTAKRRYEVSLQRKEDFDRQLKAAIIKAPVPGLIAYGSTKGGGYRSSDIIEEGATTRFRQTLLTIPNMSQMGVGVNIHESQVKKIRLGQACRVTIDAEPGRTLEGKVAELAVLPDSASSRFTPNLKVYPAVVHITGTHEWLKPGMNAKVEIIVDQLDDVLYVPVQSIEVENDHFFTYVNTGSGELERREVKTGSFNDQFIEIVGGLALGENVSLSIPKRQTLESAPILSAPKAPTAPAATPAPAEPKKETITAAR</sequence>
<evidence type="ECO:0000256" key="4">
    <source>
        <dbReference type="SAM" id="MobiDB-lite"/>
    </source>
</evidence>
<accession>A0A5R8K997</accession>
<evidence type="ECO:0000256" key="3">
    <source>
        <dbReference type="SAM" id="Coils"/>
    </source>
</evidence>
<comment type="caution">
    <text evidence="6">The sequence shown here is derived from an EMBL/GenBank/DDBJ whole genome shotgun (WGS) entry which is preliminary data.</text>
</comment>
<dbReference type="Gene3D" id="2.40.30.170">
    <property type="match status" value="1"/>
</dbReference>
<reference evidence="6 7" key="1">
    <citation type="submission" date="2019-05" db="EMBL/GenBank/DDBJ databases">
        <title>Verrucobacter flavum gen. nov., sp. nov. a new member of the family Verrucomicrobiaceae.</title>
        <authorList>
            <person name="Szuroczki S."/>
            <person name="Abbaszade G."/>
            <person name="Szabo A."/>
            <person name="Felfoldi T."/>
            <person name="Schumann P."/>
            <person name="Boka K."/>
            <person name="Keki Z."/>
            <person name="Toumi M."/>
            <person name="Toth E."/>
        </authorList>
    </citation>
    <scope>NUCLEOTIDE SEQUENCE [LARGE SCALE GENOMIC DNA]</scope>
    <source>
        <strain evidence="6 7">MG-N-17</strain>
    </source>
</reference>
<keyword evidence="7" id="KW-1185">Reference proteome</keyword>
<evidence type="ECO:0000256" key="2">
    <source>
        <dbReference type="ARBA" id="ARBA00023054"/>
    </source>
</evidence>
<dbReference type="InterPro" id="IPR050465">
    <property type="entry name" value="UPF0194_transport"/>
</dbReference>
<feature type="compositionally biased region" description="Low complexity" evidence="4">
    <location>
        <begin position="210"/>
        <end position="225"/>
    </location>
</feature>
<protein>
    <submittedName>
        <fullName evidence="6">HlyD family efflux transporter periplasmic adaptor subunit</fullName>
    </submittedName>
</protein>
<proteinExistence type="predicted"/>
<feature type="compositionally biased region" description="Low complexity" evidence="4">
    <location>
        <begin position="583"/>
        <end position="595"/>
    </location>
</feature>
<feature type="region of interest" description="Disordered" evidence="4">
    <location>
        <begin position="578"/>
        <end position="608"/>
    </location>
</feature>
<dbReference type="PANTHER" id="PTHR32347">
    <property type="entry name" value="EFFLUX SYSTEM COMPONENT YKNX-RELATED"/>
    <property type="match status" value="1"/>
</dbReference>
<dbReference type="EMBL" id="VAUV01000018">
    <property type="protein sequence ID" value="TLD68883.1"/>
    <property type="molecule type" value="Genomic_DNA"/>
</dbReference>
<dbReference type="AlphaFoldDB" id="A0A5R8K997"/>
<dbReference type="PANTHER" id="PTHR32347:SF23">
    <property type="entry name" value="BLL5650 PROTEIN"/>
    <property type="match status" value="1"/>
</dbReference>
<keyword evidence="2 3" id="KW-0175">Coiled coil</keyword>